<dbReference type="PANTHER" id="PTHR46869:SF6">
    <property type="entry name" value="C2H2-TYPE DOMAIN-CONTAINING PROTEIN"/>
    <property type="match status" value="1"/>
</dbReference>
<gene>
    <name evidence="3" type="ORF">CCAM_LOCUS18252</name>
</gene>
<proteinExistence type="predicted"/>
<feature type="domain" description="C2H2-type" evidence="2">
    <location>
        <begin position="189"/>
        <end position="216"/>
    </location>
</feature>
<dbReference type="OrthoDB" id="9451254at2759"/>
<reference evidence="3 4" key="1">
    <citation type="submission" date="2018-04" db="EMBL/GenBank/DDBJ databases">
        <authorList>
            <person name="Vogel A."/>
        </authorList>
    </citation>
    <scope>NUCLEOTIDE SEQUENCE [LARGE SCALE GENOMIC DNA]</scope>
</reference>
<dbReference type="SUPFAM" id="SSF57667">
    <property type="entry name" value="beta-beta-alpha zinc fingers"/>
    <property type="match status" value="1"/>
</dbReference>
<dbReference type="InterPro" id="IPR013087">
    <property type="entry name" value="Znf_C2H2_type"/>
</dbReference>
<evidence type="ECO:0000313" key="3">
    <source>
        <dbReference type="EMBL" id="VFQ76476.1"/>
    </source>
</evidence>
<evidence type="ECO:0000259" key="2">
    <source>
        <dbReference type="PROSITE" id="PS50157"/>
    </source>
</evidence>
<dbReference type="InterPro" id="IPR036236">
    <property type="entry name" value="Znf_C2H2_sf"/>
</dbReference>
<evidence type="ECO:0000256" key="1">
    <source>
        <dbReference type="PROSITE-ProRule" id="PRU00042"/>
    </source>
</evidence>
<dbReference type="EMBL" id="OOIL02001566">
    <property type="protein sequence ID" value="VFQ76476.1"/>
    <property type="molecule type" value="Genomic_DNA"/>
</dbReference>
<dbReference type="PROSITE" id="PS00028">
    <property type="entry name" value="ZINC_FINGER_C2H2_1"/>
    <property type="match status" value="3"/>
</dbReference>
<dbReference type="SMART" id="SM00355">
    <property type="entry name" value="ZnF_C2H2"/>
    <property type="match status" value="3"/>
</dbReference>
<dbReference type="GO" id="GO:0008270">
    <property type="term" value="F:zinc ion binding"/>
    <property type="evidence" value="ECO:0007669"/>
    <property type="project" value="UniProtKB-KW"/>
</dbReference>
<keyword evidence="4" id="KW-1185">Reference proteome</keyword>
<keyword evidence="1" id="KW-0862">Zinc</keyword>
<dbReference type="Proteomes" id="UP000595140">
    <property type="component" value="Unassembled WGS sequence"/>
</dbReference>
<dbReference type="Gene3D" id="3.30.160.60">
    <property type="entry name" value="Classic Zinc Finger"/>
    <property type="match status" value="2"/>
</dbReference>
<keyword evidence="1" id="KW-0863">Zinc-finger</keyword>
<organism evidence="3 4">
    <name type="scientific">Cuscuta campestris</name>
    <dbReference type="NCBI Taxonomy" id="132261"/>
    <lineage>
        <taxon>Eukaryota</taxon>
        <taxon>Viridiplantae</taxon>
        <taxon>Streptophyta</taxon>
        <taxon>Embryophyta</taxon>
        <taxon>Tracheophyta</taxon>
        <taxon>Spermatophyta</taxon>
        <taxon>Magnoliopsida</taxon>
        <taxon>eudicotyledons</taxon>
        <taxon>Gunneridae</taxon>
        <taxon>Pentapetalae</taxon>
        <taxon>asterids</taxon>
        <taxon>lamiids</taxon>
        <taxon>Solanales</taxon>
        <taxon>Convolvulaceae</taxon>
        <taxon>Cuscuteae</taxon>
        <taxon>Cuscuta</taxon>
        <taxon>Cuscuta subgen. Grammica</taxon>
        <taxon>Cuscuta sect. Cleistogrammica</taxon>
    </lineage>
</organism>
<protein>
    <recommendedName>
        <fullName evidence="2">C2H2-type domain-containing protein</fullName>
    </recommendedName>
</protein>
<dbReference type="PANTHER" id="PTHR46869">
    <property type="entry name" value="C2H2-LIKE ZINC FINGER PROTEIN"/>
    <property type="match status" value="1"/>
</dbReference>
<accession>A0A484LK87</accession>
<sequence length="336" mass="38296">MMEQEDQETVLKINRYFSLGGHVSSHNHLIANPPESGERTHSHVLIGENLNKSFKVAAAESNAEEKHEEDEEDALLLQKKLCKECGKKFESWKALFGHMKCHSQKTVKGFAGFPKRKKRSRRRAMMMTRYEVDNYSSTLTSANSDYDQEEVAMSLIMLSNNDNNPEVLGSQLKKQKPRGSEIPTNETKFQCSTCSKTFHSYQALGGHRASHKKNYNNDGFAPPSQAMSEKVESSKKMRADDDRHECPICFKIFGSGQALGGHKRSHFRAGATKTDVQQQPEMQKPETRDFLDLNFPAPVEEEEEEDRERQQIIGFQAWLMMGRNYSHEQIVGPTSF</sequence>
<dbReference type="Pfam" id="PF13912">
    <property type="entry name" value="zf-C2H2_6"/>
    <property type="match status" value="3"/>
</dbReference>
<name>A0A484LK87_9ASTE</name>
<evidence type="ECO:0000313" key="4">
    <source>
        <dbReference type="Proteomes" id="UP000595140"/>
    </source>
</evidence>
<dbReference type="PROSITE" id="PS50157">
    <property type="entry name" value="ZINC_FINGER_C2H2_2"/>
    <property type="match status" value="3"/>
</dbReference>
<feature type="domain" description="C2H2-type" evidence="2">
    <location>
        <begin position="80"/>
        <end position="107"/>
    </location>
</feature>
<dbReference type="AlphaFoldDB" id="A0A484LK87"/>
<keyword evidence="1" id="KW-0479">Metal-binding</keyword>
<feature type="domain" description="C2H2-type" evidence="2">
    <location>
        <begin position="244"/>
        <end position="266"/>
    </location>
</feature>